<feature type="domain" description="Myb/SANT-like DNA-binding" evidence="1">
    <location>
        <begin position="2"/>
        <end position="88"/>
    </location>
</feature>
<dbReference type="PANTHER" id="PTHR47595:SF1">
    <property type="entry name" value="MYB_SANT-LIKE DNA-BINDING DOMAIN-CONTAINING PROTEIN"/>
    <property type="match status" value="1"/>
</dbReference>
<name>A0A8C2HMM4_CYPCA</name>
<dbReference type="InterPro" id="IPR044822">
    <property type="entry name" value="Myb_DNA-bind_4"/>
</dbReference>
<accession>A0A8C2HMM4</accession>
<dbReference type="Proteomes" id="UP000694701">
    <property type="component" value="Unplaced"/>
</dbReference>
<evidence type="ECO:0000259" key="1">
    <source>
        <dbReference type="Pfam" id="PF13837"/>
    </source>
</evidence>
<dbReference type="Pfam" id="PF13837">
    <property type="entry name" value="Myb_DNA-bind_4"/>
    <property type="match status" value="1"/>
</dbReference>
<proteinExistence type="predicted"/>
<evidence type="ECO:0000313" key="2">
    <source>
        <dbReference type="Ensembl" id="ENSCCRP00020054257.1"/>
    </source>
</evidence>
<dbReference type="Ensembl" id="ENSCCRT00020059393.1">
    <property type="protein sequence ID" value="ENSCCRP00020054257.1"/>
    <property type="gene ID" value="ENSCCRG00020024711.1"/>
</dbReference>
<dbReference type="PANTHER" id="PTHR47595">
    <property type="entry name" value="HEAT SHOCK 70 KDA PROTEIN 14"/>
    <property type="match status" value="1"/>
</dbReference>
<dbReference type="Gene3D" id="1.10.10.60">
    <property type="entry name" value="Homeodomain-like"/>
    <property type="match status" value="1"/>
</dbReference>
<organism evidence="2 3">
    <name type="scientific">Cyprinus carpio</name>
    <name type="common">Common carp</name>
    <dbReference type="NCBI Taxonomy" id="7962"/>
    <lineage>
        <taxon>Eukaryota</taxon>
        <taxon>Metazoa</taxon>
        <taxon>Chordata</taxon>
        <taxon>Craniata</taxon>
        <taxon>Vertebrata</taxon>
        <taxon>Euteleostomi</taxon>
        <taxon>Actinopterygii</taxon>
        <taxon>Neopterygii</taxon>
        <taxon>Teleostei</taxon>
        <taxon>Ostariophysi</taxon>
        <taxon>Cypriniformes</taxon>
        <taxon>Cyprinidae</taxon>
        <taxon>Cyprininae</taxon>
        <taxon>Cyprinus</taxon>
    </lineage>
</organism>
<protein>
    <recommendedName>
        <fullName evidence="1">Myb/SANT-like DNA-binding domain-containing protein</fullName>
    </recommendedName>
</protein>
<reference evidence="2" key="1">
    <citation type="submission" date="2025-08" db="UniProtKB">
        <authorList>
            <consortium name="Ensembl"/>
        </authorList>
    </citation>
    <scope>IDENTIFICATION</scope>
</reference>
<sequence length="116" mass="13635">IFSNTEVQTFLSLTAEERIQREFDGAKRNEKMQEVAQLLAAHGYLRTYKQCRDKLKELKSDYRSIKDHNSRSGSNRRSWKWFDQMDAIYGGRPTSIGREGALFVGEHDRRWYGVLC</sequence>
<evidence type="ECO:0000313" key="3">
    <source>
        <dbReference type="Proteomes" id="UP000694701"/>
    </source>
</evidence>
<dbReference type="AlphaFoldDB" id="A0A8C2HMM4"/>